<reference evidence="1" key="1">
    <citation type="submission" date="2024-09" db="EMBL/GenBank/DDBJ databases">
        <title>Black Yeasts Isolated from many extreme environments.</title>
        <authorList>
            <person name="Coleine C."/>
            <person name="Stajich J.E."/>
            <person name="Selbmann L."/>
        </authorList>
    </citation>
    <scope>NUCLEOTIDE SEQUENCE</scope>
    <source>
        <strain evidence="1">CCFEE 5737</strain>
    </source>
</reference>
<accession>A0ACC3D0T7</accession>
<protein>
    <submittedName>
        <fullName evidence="1">Uncharacterized protein</fullName>
    </submittedName>
</protein>
<evidence type="ECO:0000313" key="2">
    <source>
        <dbReference type="Proteomes" id="UP001186974"/>
    </source>
</evidence>
<comment type="caution">
    <text evidence="1">The sequence shown here is derived from an EMBL/GenBank/DDBJ whole genome shotgun (WGS) entry which is preliminary data.</text>
</comment>
<gene>
    <name evidence="1" type="ORF">LTS18_009310</name>
</gene>
<dbReference type="EMBL" id="JAWDJW010008837">
    <property type="protein sequence ID" value="KAK3060124.1"/>
    <property type="molecule type" value="Genomic_DNA"/>
</dbReference>
<sequence>VEVTVGKTPYDCTWRLDRQVLCKKSVFFRTALDGPFKEAHDNCVLLPEDDVHVFEFFVDWLAEGSSALSKILPSDCDTLLPQIWVFGEKIGAKSFKNAAMEALLKRYNGERRGTPPTQQELTFIYENTLNDSKLRHVYGYILRFHAASAARRLKEKSIVDWLDTMEERDLAARRRRGDPMFKHAEALRYMETEG</sequence>
<proteinExistence type="predicted"/>
<organism evidence="1 2">
    <name type="scientific">Coniosporium uncinatum</name>
    <dbReference type="NCBI Taxonomy" id="93489"/>
    <lineage>
        <taxon>Eukaryota</taxon>
        <taxon>Fungi</taxon>
        <taxon>Dikarya</taxon>
        <taxon>Ascomycota</taxon>
        <taxon>Pezizomycotina</taxon>
        <taxon>Dothideomycetes</taxon>
        <taxon>Dothideomycetes incertae sedis</taxon>
        <taxon>Coniosporium</taxon>
    </lineage>
</organism>
<name>A0ACC3D0T7_9PEZI</name>
<dbReference type="Proteomes" id="UP001186974">
    <property type="component" value="Unassembled WGS sequence"/>
</dbReference>
<keyword evidence="2" id="KW-1185">Reference proteome</keyword>
<evidence type="ECO:0000313" key="1">
    <source>
        <dbReference type="EMBL" id="KAK3060124.1"/>
    </source>
</evidence>
<feature type="non-terminal residue" evidence="1">
    <location>
        <position position="1"/>
    </location>
</feature>